<feature type="region of interest" description="Disordered" evidence="1">
    <location>
        <begin position="43"/>
        <end position="64"/>
    </location>
</feature>
<feature type="transmembrane region" description="Helical" evidence="2">
    <location>
        <begin position="207"/>
        <end position="224"/>
    </location>
</feature>
<feature type="transmembrane region" description="Helical" evidence="2">
    <location>
        <begin position="170"/>
        <end position="187"/>
    </location>
</feature>
<gene>
    <name evidence="3" type="ORF">TSIB3V08_LOCUS8559</name>
</gene>
<evidence type="ECO:0000256" key="2">
    <source>
        <dbReference type="SAM" id="Phobius"/>
    </source>
</evidence>
<feature type="region of interest" description="Disordered" evidence="1">
    <location>
        <begin position="255"/>
        <end position="277"/>
    </location>
</feature>
<keyword evidence="2" id="KW-0472">Membrane</keyword>
<evidence type="ECO:0000313" key="3">
    <source>
        <dbReference type="EMBL" id="CAD7264509.1"/>
    </source>
</evidence>
<keyword evidence="2" id="KW-0812">Transmembrane</keyword>
<name>A0A7R9B1C1_TIMSH</name>
<evidence type="ECO:0000256" key="1">
    <source>
        <dbReference type="SAM" id="MobiDB-lite"/>
    </source>
</evidence>
<dbReference type="EMBL" id="OC004464">
    <property type="protein sequence ID" value="CAD7264509.1"/>
    <property type="molecule type" value="Genomic_DNA"/>
</dbReference>
<sequence>MGPCGIGGEEKCRSLQSVHVEEYAIRSKLLRLRRDVCQSQPSSVRRHATVTGSTSSGIPSVRQPGLGDLTTADASCDLWRITLLRQCPEQPLYAHLQWNDVALLATSYPKPNKNNQLTNCTDTICGRPGFTTTRTNGPSELSHPNQTTNPGILRTALFPTPSNGFYDPKIFIYGGWLSAVYLIYLSFFSMSEVVSPEYQYDAVKMSIYYALSPVAFSLAALLGHPRLRHRAWRMAQFCSVLARADYFHACTSPSFWSSSTTWAPPRRRKSSTPSPSM</sequence>
<keyword evidence="2" id="KW-1133">Transmembrane helix</keyword>
<organism evidence="3">
    <name type="scientific">Timema shepardi</name>
    <name type="common">Walking stick</name>
    <dbReference type="NCBI Taxonomy" id="629360"/>
    <lineage>
        <taxon>Eukaryota</taxon>
        <taxon>Metazoa</taxon>
        <taxon>Ecdysozoa</taxon>
        <taxon>Arthropoda</taxon>
        <taxon>Hexapoda</taxon>
        <taxon>Insecta</taxon>
        <taxon>Pterygota</taxon>
        <taxon>Neoptera</taxon>
        <taxon>Polyneoptera</taxon>
        <taxon>Phasmatodea</taxon>
        <taxon>Timematodea</taxon>
        <taxon>Timematoidea</taxon>
        <taxon>Timematidae</taxon>
        <taxon>Timema</taxon>
    </lineage>
</organism>
<reference evidence="3" key="1">
    <citation type="submission" date="2020-11" db="EMBL/GenBank/DDBJ databases">
        <authorList>
            <person name="Tran Van P."/>
        </authorList>
    </citation>
    <scope>NUCLEOTIDE SEQUENCE</scope>
</reference>
<protein>
    <submittedName>
        <fullName evidence="3">Uncharacterized protein</fullName>
    </submittedName>
</protein>
<feature type="compositionally biased region" description="Low complexity" evidence="1">
    <location>
        <begin position="255"/>
        <end position="264"/>
    </location>
</feature>
<proteinExistence type="predicted"/>
<accession>A0A7R9B1C1</accession>
<dbReference type="AlphaFoldDB" id="A0A7R9B1C1"/>